<organism evidence="1 2">
    <name type="scientific">Acaulospora colombiana</name>
    <dbReference type="NCBI Taxonomy" id="27376"/>
    <lineage>
        <taxon>Eukaryota</taxon>
        <taxon>Fungi</taxon>
        <taxon>Fungi incertae sedis</taxon>
        <taxon>Mucoromycota</taxon>
        <taxon>Glomeromycotina</taxon>
        <taxon>Glomeromycetes</taxon>
        <taxon>Diversisporales</taxon>
        <taxon>Acaulosporaceae</taxon>
        <taxon>Acaulospora</taxon>
    </lineage>
</organism>
<protein>
    <submittedName>
        <fullName evidence="1">16785_t:CDS:1</fullName>
    </submittedName>
</protein>
<dbReference type="Proteomes" id="UP000789525">
    <property type="component" value="Unassembled WGS sequence"/>
</dbReference>
<gene>
    <name evidence="1" type="ORF">ACOLOM_LOCUS12330</name>
</gene>
<proteinExistence type="predicted"/>
<dbReference type="EMBL" id="CAJVPT010049445">
    <property type="protein sequence ID" value="CAG8743978.1"/>
    <property type="molecule type" value="Genomic_DNA"/>
</dbReference>
<name>A0ACA9QDI8_9GLOM</name>
<evidence type="ECO:0000313" key="2">
    <source>
        <dbReference type="Proteomes" id="UP000789525"/>
    </source>
</evidence>
<comment type="caution">
    <text evidence="1">The sequence shown here is derived from an EMBL/GenBank/DDBJ whole genome shotgun (WGS) entry which is preliminary data.</text>
</comment>
<evidence type="ECO:0000313" key="1">
    <source>
        <dbReference type="EMBL" id="CAG8743978.1"/>
    </source>
</evidence>
<feature type="non-terminal residue" evidence="1">
    <location>
        <position position="223"/>
    </location>
</feature>
<reference evidence="1" key="1">
    <citation type="submission" date="2021-06" db="EMBL/GenBank/DDBJ databases">
        <authorList>
            <person name="Kallberg Y."/>
            <person name="Tangrot J."/>
            <person name="Rosling A."/>
        </authorList>
    </citation>
    <scope>NUCLEOTIDE SEQUENCE</scope>
    <source>
        <strain evidence="1">CL356</strain>
    </source>
</reference>
<accession>A0ACA9QDI8</accession>
<sequence>MGNKIAKTGRIARCSTNGDCFGAAEPLLAGSTLLGSGTSTHCNILSRSHQTPLSNRLTYRRDMISQEPTVRIPPFVSLNEMASWILTEGRNSTEDWTQSIIGAGRSLARGNTTKVRHGGPQPGSSPSRVGGGACGVMADTGSHGVPSLIGIDTQHMIAPSRQSNVLVCWYHLASCPLGITSCFDPMTSHGISEYGPNCGHFILVAIAQCVEVPEPSNVDPARR</sequence>
<keyword evidence="2" id="KW-1185">Reference proteome</keyword>